<evidence type="ECO:0000259" key="3">
    <source>
        <dbReference type="PROSITE" id="PS50072"/>
    </source>
</evidence>
<dbReference type="InterPro" id="IPR002130">
    <property type="entry name" value="Cyclophilin-type_PPIase_dom"/>
</dbReference>
<dbReference type="GO" id="GO:0016018">
    <property type="term" value="F:cyclosporin A binding"/>
    <property type="evidence" value="ECO:0007669"/>
    <property type="project" value="TreeGrafter"/>
</dbReference>
<dbReference type="PRINTS" id="PR00153">
    <property type="entry name" value="CSAPPISMRASE"/>
</dbReference>
<dbReference type="AlphaFoldDB" id="A0AAE1UTJ2"/>
<dbReference type="GO" id="GO:0006457">
    <property type="term" value="P:protein folding"/>
    <property type="evidence" value="ECO:0007669"/>
    <property type="project" value="TreeGrafter"/>
</dbReference>
<dbReference type="GO" id="GO:0005737">
    <property type="term" value="C:cytoplasm"/>
    <property type="evidence" value="ECO:0007669"/>
    <property type="project" value="TreeGrafter"/>
</dbReference>
<gene>
    <name evidence="4" type="ORF">RND71_043985</name>
</gene>
<evidence type="ECO:0000256" key="2">
    <source>
        <dbReference type="RuleBase" id="RU363019"/>
    </source>
</evidence>
<sequence length="185" mass="20725">MANRGKNTNGTSFFITTGVTEWLDNKHVVFGSVISGMDVVKKVESYGSPEGITSETIVINDCDASDDEDDENAVFCDGLEPFEKAIIKVKINELGQKCSLNWSNQHGKHKKSKVSKYSDSKMMQILKFTAEPKFKRQLFSKDRVLNNTQEFKTSIHAGTAIKNSEISSLLTSKTKTKYNKVLIKF</sequence>
<accession>A0AAE1UTJ2</accession>
<dbReference type="PANTHER" id="PTHR11071:SF561">
    <property type="entry name" value="PEPTIDYL-PROLYL CIS-TRANS ISOMERASE D-RELATED"/>
    <property type="match status" value="1"/>
</dbReference>
<name>A0AAE1UTJ2_9SOLA</name>
<keyword evidence="5" id="KW-1185">Reference proteome</keyword>
<proteinExistence type="inferred from homology"/>
<dbReference type="GO" id="GO:0003755">
    <property type="term" value="F:peptidyl-prolyl cis-trans isomerase activity"/>
    <property type="evidence" value="ECO:0007669"/>
    <property type="project" value="UniProtKB-UniRule"/>
</dbReference>
<dbReference type="Pfam" id="PF00160">
    <property type="entry name" value="Pro_isomerase"/>
    <property type="match status" value="1"/>
</dbReference>
<protein>
    <recommendedName>
        <fullName evidence="2">Peptidyl-prolyl cis-trans isomerase</fullName>
        <shortName evidence="2">PPIase</shortName>
        <ecNumber evidence="2">5.2.1.8</ecNumber>
    </recommendedName>
</protein>
<dbReference type="SUPFAM" id="SSF50891">
    <property type="entry name" value="Cyclophilin-like"/>
    <property type="match status" value="1"/>
</dbReference>
<dbReference type="EMBL" id="JAVYJV010000080">
    <property type="protein sequence ID" value="KAK4336880.1"/>
    <property type="molecule type" value="Genomic_DNA"/>
</dbReference>
<dbReference type="Gene3D" id="2.40.100.10">
    <property type="entry name" value="Cyclophilin-like"/>
    <property type="match status" value="1"/>
</dbReference>
<comment type="similarity">
    <text evidence="1 2">Belongs to the cyclophilin-type PPIase family.</text>
</comment>
<evidence type="ECO:0000256" key="1">
    <source>
        <dbReference type="ARBA" id="ARBA00007365"/>
    </source>
</evidence>
<dbReference type="EC" id="5.2.1.8" evidence="2"/>
<comment type="function">
    <text evidence="2">PPIases accelerate the folding of proteins. It catalyzes the cis-trans isomerization of proline imidic peptide bonds in oligopeptides.</text>
</comment>
<comment type="catalytic activity">
    <reaction evidence="2">
        <text>[protein]-peptidylproline (omega=180) = [protein]-peptidylproline (omega=0)</text>
        <dbReference type="Rhea" id="RHEA:16237"/>
        <dbReference type="Rhea" id="RHEA-COMP:10747"/>
        <dbReference type="Rhea" id="RHEA-COMP:10748"/>
        <dbReference type="ChEBI" id="CHEBI:83833"/>
        <dbReference type="ChEBI" id="CHEBI:83834"/>
        <dbReference type="EC" id="5.2.1.8"/>
    </reaction>
</comment>
<keyword evidence="2" id="KW-0413">Isomerase</keyword>
<dbReference type="PANTHER" id="PTHR11071">
    <property type="entry name" value="PEPTIDYL-PROLYL CIS-TRANS ISOMERASE"/>
    <property type="match status" value="1"/>
</dbReference>
<reference evidence="4" key="1">
    <citation type="submission" date="2023-12" db="EMBL/GenBank/DDBJ databases">
        <title>Genome assembly of Anisodus tanguticus.</title>
        <authorList>
            <person name="Wang Y.-J."/>
        </authorList>
    </citation>
    <scope>NUCLEOTIDE SEQUENCE</scope>
    <source>
        <strain evidence="4">KB-2021</strain>
        <tissue evidence="4">Leaf</tissue>
    </source>
</reference>
<dbReference type="Proteomes" id="UP001291623">
    <property type="component" value="Unassembled WGS sequence"/>
</dbReference>
<feature type="domain" description="PPIase cyclophilin-type" evidence="3">
    <location>
        <begin position="1"/>
        <end position="64"/>
    </location>
</feature>
<evidence type="ECO:0000313" key="5">
    <source>
        <dbReference type="Proteomes" id="UP001291623"/>
    </source>
</evidence>
<organism evidence="4 5">
    <name type="scientific">Anisodus tanguticus</name>
    <dbReference type="NCBI Taxonomy" id="243964"/>
    <lineage>
        <taxon>Eukaryota</taxon>
        <taxon>Viridiplantae</taxon>
        <taxon>Streptophyta</taxon>
        <taxon>Embryophyta</taxon>
        <taxon>Tracheophyta</taxon>
        <taxon>Spermatophyta</taxon>
        <taxon>Magnoliopsida</taxon>
        <taxon>eudicotyledons</taxon>
        <taxon>Gunneridae</taxon>
        <taxon>Pentapetalae</taxon>
        <taxon>asterids</taxon>
        <taxon>lamiids</taxon>
        <taxon>Solanales</taxon>
        <taxon>Solanaceae</taxon>
        <taxon>Solanoideae</taxon>
        <taxon>Hyoscyameae</taxon>
        <taxon>Anisodus</taxon>
    </lineage>
</organism>
<dbReference type="PROSITE" id="PS50072">
    <property type="entry name" value="CSA_PPIASE_2"/>
    <property type="match status" value="1"/>
</dbReference>
<keyword evidence="2" id="KW-0697">Rotamase</keyword>
<comment type="caution">
    <text evidence="4">The sequence shown here is derived from an EMBL/GenBank/DDBJ whole genome shotgun (WGS) entry which is preliminary data.</text>
</comment>
<dbReference type="InterPro" id="IPR029000">
    <property type="entry name" value="Cyclophilin-like_dom_sf"/>
</dbReference>
<evidence type="ECO:0000313" key="4">
    <source>
        <dbReference type="EMBL" id="KAK4336880.1"/>
    </source>
</evidence>